<feature type="transmembrane region" description="Helical" evidence="5">
    <location>
        <begin position="74"/>
        <end position="95"/>
    </location>
</feature>
<dbReference type="InterPro" id="IPR036513">
    <property type="entry name" value="STAS_dom_sf"/>
</dbReference>
<feature type="transmembrane region" description="Helical" evidence="5">
    <location>
        <begin position="53"/>
        <end position="69"/>
    </location>
</feature>
<evidence type="ECO:0000256" key="4">
    <source>
        <dbReference type="ARBA" id="ARBA00023136"/>
    </source>
</evidence>
<dbReference type="Gene3D" id="3.30.750.24">
    <property type="entry name" value="STAS domain"/>
    <property type="match status" value="1"/>
</dbReference>
<evidence type="ECO:0000259" key="6">
    <source>
        <dbReference type="PROSITE" id="PS50801"/>
    </source>
</evidence>
<keyword evidence="8" id="KW-1185">Reference proteome</keyword>
<evidence type="ECO:0000313" key="8">
    <source>
        <dbReference type="Proteomes" id="UP001380290"/>
    </source>
</evidence>
<reference evidence="7 8" key="1">
    <citation type="submission" date="2024-02" db="EMBL/GenBank/DDBJ databases">
        <title>Identification of pathogenicity and growth-promoting function of Pseudomonas putida variant.</title>
        <authorList>
            <person name="Sun J."/>
        </authorList>
    </citation>
    <scope>NUCLEOTIDE SEQUENCE [LARGE SCALE GENOMIC DNA]</scope>
    <source>
        <strain evidence="7 8">A03</strain>
    </source>
</reference>
<feature type="transmembrane region" description="Helical" evidence="5">
    <location>
        <begin position="252"/>
        <end position="275"/>
    </location>
</feature>
<dbReference type="InterPro" id="IPR011547">
    <property type="entry name" value="SLC26A/SulP_dom"/>
</dbReference>
<evidence type="ECO:0000256" key="2">
    <source>
        <dbReference type="ARBA" id="ARBA00022692"/>
    </source>
</evidence>
<keyword evidence="4 5" id="KW-0472">Membrane</keyword>
<sequence length="521" mass="55808">MHRLSHLLPFLTWLPRQSGRSLRQDLLVGLSGAILALPQSIAYALIAGLPVEYGLYAAIVPVLIACLWGSSWHLICGPTAAISIVLYASISPLAVAGSGDYVTLVLLLTFLGGVFQLLLGLLRFGAVVNFVSQSVVLGFTLGAAIVIALGQLPNLLGLDLPSQATALKALQELAGHVGDVDLPSLALGLATLLIGVTLKLWRPRWPSLLISLLLVSLTAWLLPGIFGHVPRVPAFVGQLPPLSPLPLTDLELILRLLPSAVAVGMLGLVTSLSIARSLSARSEQMIDADQEIRAQGLSNIIGAFFSGYLSSGSFTRSGLSFEAGARSPMAGVFSALWLALFAVTGAGLIAHLPVPAMAGSILLICWGLVDHRGMRALFRVSRSEFLVMALTAAATLLLELQTAIYAGVLASLFFYLKRTSRPRVQQSREGEADVLRVGGSIFFGAAHYLQVRLQRCEGPHVVIDARQVNFIDYSGVDMLHREARRLLRSGGSLTLQRARPQVVEELHKLEGPQNCPIRFEE</sequence>
<dbReference type="PANTHER" id="PTHR11814">
    <property type="entry name" value="SULFATE TRANSPORTER"/>
    <property type="match status" value="1"/>
</dbReference>
<comment type="subcellular location">
    <subcellularLocation>
        <location evidence="1">Membrane</location>
        <topology evidence="1">Multi-pass membrane protein</topology>
    </subcellularLocation>
</comment>
<accession>A0ABU8QNW0</accession>
<feature type="transmembrane region" description="Helical" evidence="5">
    <location>
        <begin position="296"/>
        <end position="315"/>
    </location>
</feature>
<feature type="transmembrane region" description="Helical" evidence="5">
    <location>
        <begin position="101"/>
        <end position="122"/>
    </location>
</feature>
<protein>
    <submittedName>
        <fullName evidence="7">SulP family inorganic anion transporter</fullName>
    </submittedName>
</protein>
<dbReference type="Pfam" id="PF01740">
    <property type="entry name" value="STAS"/>
    <property type="match status" value="1"/>
</dbReference>
<feature type="transmembrane region" description="Helical" evidence="5">
    <location>
        <begin position="385"/>
        <end position="416"/>
    </location>
</feature>
<evidence type="ECO:0000256" key="1">
    <source>
        <dbReference type="ARBA" id="ARBA00004141"/>
    </source>
</evidence>
<evidence type="ECO:0000256" key="3">
    <source>
        <dbReference type="ARBA" id="ARBA00022989"/>
    </source>
</evidence>
<evidence type="ECO:0000256" key="5">
    <source>
        <dbReference type="SAM" id="Phobius"/>
    </source>
</evidence>
<keyword evidence="2 5" id="KW-0812">Transmembrane</keyword>
<comment type="caution">
    <text evidence="7">The sequence shown here is derived from an EMBL/GenBank/DDBJ whole genome shotgun (WGS) entry which is preliminary data.</text>
</comment>
<evidence type="ECO:0000313" key="7">
    <source>
        <dbReference type="EMBL" id="MEJ5862340.1"/>
    </source>
</evidence>
<name>A0ABU8QNW0_9PSED</name>
<dbReference type="PROSITE" id="PS50801">
    <property type="entry name" value="STAS"/>
    <property type="match status" value="1"/>
</dbReference>
<proteinExistence type="predicted"/>
<dbReference type="InterPro" id="IPR001902">
    <property type="entry name" value="SLC26A/SulP_fam"/>
</dbReference>
<feature type="transmembrane region" description="Helical" evidence="5">
    <location>
        <begin position="208"/>
        <end position="226"/>
    </location>
</feature>
<dbReference type="CDD" id="cd07042">
    <property type="entry name" value="STAS_SulP_like_sulfate_transporter"/>
    <property type="match status" value="1"/>
</dbReference>
<dbReference type="RefSeq" id="WP_339598335.1">
    <property type="nucleotide sequence ID" value="NZ_JBBHLC010000005.1"/>
</dbReference>
<dbReference type="Proteomes" id="UP001380290">
    <property type="component" value="Unassembled WGS sequence"/>
</dbReference>
<feature type="transmembrane region" description="Helical" evidence="5">
    <location>
        <begin position="335"/>
        <end position="364"/>
    </location>
</feature>
<organism evidence="7 8">
    <name type="scientific">Pseudomonas farsensis</name>
    <dbReference type="NCBI Taxonomy" id="2745492"/>
    <lineage>
        <taxon>Bacteria</taxon>
        <taxon>Pseudomonadati</taxon>
        <taxon>Pseudomonadota</taxon>
        <taxon>Gammaproteobacteria</taxon>
        <taxon>Pseudomonadales</taxon>
        <taxon>Pseudomonadaceae</taxon>
        <taxon>Pseudomonas</taxon>
    </lineage>
</organism>
<dbReference type="EMBL" id="JBBHLC010000005">
    <property type="protein sequence ID" value="MEJ5862340.1"/>
    <property type="molecule type" value="Genomic_DNA"/>
</dbReference>
<keyword evidence="3 5" id="KW-1133">Transmembrane helix</keyword>
<dbReference type="Pfam" id="PF00916">
    <property type="entry name" value="Sulfate_transp"/>
    <property type="match status" value="1"/>
</dbReference>
<gene>
    <name evidence="7" type="ORF">V7S98_03780</name>
</gene>
<feature type="transmembrane region" description="Helical" evidence="5">
    <location>
        <begin position="134"/>
        <end position="152"/>
    </location>
</feature>
<feature type="transmembrane region" description="Helical" evidence="5">
    <location>
        <begin position="26"/>
        <end position="47"/>
    </location>
</feature>
<feature type="transmembrane region" description="Helical" evidence="5">
    <location>
        <begin position="182"/>
        <end position="201"/>
    </location>
</feature>
<feature type="domain" description="STAS" evidence="6">
    <location>
        <begin position="434"/>
        <end position="506"/>
    </location>
</feature>
<dbReference type="SUPFAM" id="SSF52091">
    <property type="entry name" value="SpoIIaa-like"/>
    <property type="match status" value="1"/>
</dbReference>
<dbReference type="InterPro" id="IPR002645">
    <property type="entry name" value="STAS_dom"/>
</dbReference>